<proteinExistence type="predicted"/>
<reference evidence="1 2" key="1">
    <citation type="journal article" date="2019" name="Commun. Biol.">
        <title>The bagworm genome reveals a unique fibroin gene that provides high tensile strength.</title>
        <authorList>
            <person name="Kono N."/>
            <person name="Nakamura H."/>
            <person name="Ohtoshi R."/>
            <person name="Tomita M."/>
            <person name="Numata K."/>
            <person name="Arakawa K."/>
        </authorList>
    </citation>
    <scope>NUCLEOTIDE SEQUENCE [LARGE SCALE GENOMIC DNA]</scope>
</reference>
<comment type="caution">
    <text evidence="1">The sequence shown here is derived from an EMBL/GenBank/DDBJ whole genome shotgun (WGS) entry which is preliminary data.</text>
</comment>
<evidence type="ECO:0000313" key="1">
    <source>
        <dbReference type="EMBL" id="GBP34872.1"/>
    </source>
</evidence>
<evidence type="ECO:0000313" key="2">
    <source>
        <dbReference type="Proteomes" id="UP000299102"/>
    </source>
</evidence>
<sequence>MGVGHAGRALVAAPRLDHFGSLAYVNAAFSFVTVWSKAGFKKPWGSRQSVTVLQAESLPRAIRECMVIAAHGQSQPQRSRQCVVGFLERKIISDGEG</sequence>
<dbReference type="AlphaFoldDB" id="A0A4C1V905"/>
<keyword evidence="2" id="KW-1185">Reference proteome</keyword>
<dbReference type="EMBL" id="BGZK01000295">
    <property type="protein sequence ID" value="GBP34872.1"/>
    <property type="molecule type" value="Genomic_DNA"/>
</dbReference>
<dbReference type="Proteomes" id="UP000299102">
    <property type="component" value="Unassembled WGS sequence"/>
</dbReference>
<gene>
    <name evidence="1" type="ORF">EVAR_95977_1</name>
</gene>
<accession>A0A4C1V905</accession>
<organism evidence="1 2">
    <name type="scientific">Eumeta variegata</name>
    <name type="common">Bagworm moth</name>
    <name type="synonym">Eumeta japonica</name>
    <dbReference type="NCBI Taxonomy" id="151549"/>
    <lineage>
        <taxon>Eukaryota</taxon>
        <taxon>Metazoa</taxon>
        <taxon>Ecdysozoa</taxon>
        <taxon>Arthropoda</taxon>
        <taxon>Hexapoda</taxon>
        <taxon>Insecta</taxon>
        <taxon>Pterygota</taxon>
        <taxon>Neoptera</taxon>
        <taxon>Endopterygota</taxon>
        <taxon>Lepidoptera</taxon>
        <taxon>Glossata</taxon>
        <taxon>Ditrysia</taxon>
        <taxon>Tineoidea</taxon>
        <taxon>Psychidae</taxon>
        <taxon>Oiketicinae</taxon>
        <taxon>Eumeta</taxon>
    </lineage>
</organism>
<name>A0A4C1V905_EUMVA</name>
<protein>
    <submittedName>
        <fullName evidence="1">Uncharacterized protein</fullName>
    </submittedName>
</protein>